<keyword evidence="1" id="KW-0732">Signal</keyword>
<proteinExistence type="predicted"/>
<name>A0A1H1JWB9_9BURK</name>
<dbReference type="Pfam" id="PF01464">
    <property type="entry name" value="SLT"/>
    <property type="match status" value="1"/>
</dbReference>
<organism evidence="3 4">
    <name type="scientific">Paraburkholderia fungorum</name>
    <dbReference type="NCBI Taxonomy" id="134537"/>
    <lineage>
        <taxon>Bacteria</taxon>
        <taxon>Pseudomonadati</taxon>
        <taxon>Pseudomonadota</taxon>
        <taxon>Betaproteobacteria</taxon>
        <taxon>Burkholderiales</taxon>
        <taxon>Burkholderiaceae</taxon>
        <taxon>Paraburkholderia</taxon>
    </lineage>
</organism>
<keyword evidence="4" id="KW-1185">Reference proteome</keyword>
<evidence type="ECO:0000313" key="3">
    <source>
        <dbReference type="EMBL" id="SDR54323.1"/>
    </source>
</evidence>
<evidence type="ECO:0000313" key="4">
    <source>
        <dbReference type="Proteomes" id="UP000183487"/>
    </source>
</evidence>
<feature type="chain" id="PRO_5010328880" evidence="1">
    <location>
        <begin position="28"/>
        <end position="277"/>
    </location>
</feature>
<accession>A0A1H1JWB9</accession>
<dbReference type="Proteomes" id="UP000183487">
    <property type="component" value="Unassembled WGS sequence"/>
</dbReference>
<feature type="signal peptide" evidence="1">
    <location>
        <begin position="1"/>
        <end position="27"/>
    </location>
</feature>
<dbReference type="OrthoDB" id="5945995at2"/>
<dbReference type="Gene3D" id="1.10.530.10">
    <property type="match status" value="1"/>
</dbReference>
<dbReference type="RefSeq" id="WP_074774012.1">
    <property type="nucleotide sequence ID" value="NZ_FNKP01000004.1"/>
</dbReference>
<reference evidence="4" key="1">
    <citation type="submission" date="2016-10" db="EMBL/GenBank/DDBJ databases">
        <authorList>
            <person name="Varghese N."/>
        </authorList>
    </citation>
    <scope>NUCLEOTIDE SEQUENCE [LARGE SCALE GENOMIC DNA]</scope>
    <source>
        <strain evidence="4">GAS106B</strain>
    </source>
</reference>
<sequence length="277" mass="29783">MTKPLVRSLALAAAFAVSAAAANSSFAATVTIEHVISPTSIVLASSGTRKVVTLAGKPVFYCGLTAFSKWAAPLAGQRVSSTPETGMTVAIDSRPTSLEQMLVARGWLEPTQLDDDAEAAITEGRGGWACASATTPFELMHTSVDPKVLAGIALNESGLNGRAWPWTLNVAGQGFFFRSRMDAYRAIQSLIAAGRNDFDVGLMQINWRCHGYRFTSAWDALRPSTNIRVAEIILNENYSRTHSVAKAIAWYHSANPAPGQAYLARFARHLNQIQAGL</sequence>
<evidence type="ECO:0000259" key="2">
    <source>
        <dbReference type="Pfam" id="PF01464"/>
    </source>
</evidence>
<dbReference type="InterPro" id="IPR023346">
    <property type="entry name" value="Lysozyme-like_dom_sf"/>
</dbReference>
<protein>
    <submittedName>
        <fullName evidence="3">Transglycosylase SLT domain-containing protein</fullName>
    </submittedName>
</protein>
<feature type="domain" description="Transglycosylase SLT" evidence="2">
    <location>
        <begin position="143"/>
        <end position="253"/>
    </location>
</feature>
<evidence type="ECO:0000256" key="1">
    <source>
        <dbReference type="SAM" id="SignalP"/>
    </source>
</evidence>
<dbReference type="SUPFAM" id="SSF53955">
    <property type="entry name" value="Lysozyme-like"/>
    <property type="match status" value="1"/>
</dbReference>
<gene>
    <name evidence="3" type="ORF">SAMN05443245_7402</name>
</gene>
<dbReference type="InterPro" id="IPR008258">
    <property type="entry name" value="Transglycosylase_SLT_dom_1"/>
</dbReference>
<dbReference type="AlphaFoldDB" id="A0A1H1JWB9"/>
<dbReference type="EMBL" id="FNKP01000004">
    <property type="protein sequence ID" value="SDR54323.1"/>
    <property type="molecule type" value="Genomic_DNA"/>
</dbReference>